<evidence type="ECO:0000256" key="3">
    <source>
        <dbReference type="ARBA" id="ARBA00022448"/>
    </source>
</evidence>
<dbReference type="InterPro" id="IPR027470">
    <property type="entry name" value="Cation_efflux_CTD"/>
</dbReference>
<dbReference type="Proteomes" id="UP000182257">
    <property type="component" value="Unassembled WGS sequence"/>
</dbReference>
<dbReference type="Gene3D" id="1.20.1510.10">
    <property type="entry name" value="Cation efflux protein transmembrane domain"/>
    <property type="match status" value="1"/>
</dbReference>
<dbReference type="PANTHER" id="PTHR43840:SF15">
    <property type="entry name" value="MITOCHONDRIAL METAL TRANSPORTER 1-RELATED"/>
    <property type="match status" value="1"/>
</dbReference>
<feature type="transmembrane region" description="Helical" evidence="7">
    <location>
        <begin position="12"/>
        <end position="31"/>
    </location>
</feature>
<dbReference type="PANTHER" id="PTHR43840">
    <property type="entry name" value="MITOCHONDRIAL METAL TRANSPORTER 1-RELATED"/>
    <property type="match status" value="1"/>
</dbReference>
<feature type="transmembrane region" description="Helical" evidence="7">
    <location>
        <begin position="79"/>
        <end position="98"/>
    </location>
</feature>
<accession>A0A1H4DNE4</accession>
<reference evidence="10 11" key="1">
    <citation type="submission" date="2016-10" db="EMBL/GenBank/DDBJ databases">
        <authorList>
            <person name="de Groot N.N."/>
        </authorList>
    </citation>
    <scope>NUCLEOTIDE SEQUENCE [LARGE SCALE GENOMIC DNA]</scope>
    <source>
        <strain evidence="10 11">D31d</strain>
    </source>
</reference>
<evidence type="ECO:0000256" key="6">
    <source>
        <dbReference type="ARBA" id="ARBA00023136"/>
    </source>
</evidence>
<keyword evidence="3" id="KW-0813">Transport</keyword>
<dbReference type="NCBIfam" id="TIGR01297">
    <property type="entry name" value="CDF"/>
    <property type="match status" value="1"/>
</dbReference>
<dbReference type="InterPro" id="IPR027469">
    <property type="entry name" value="Cation_efflux_TMD_sf"/>
</dbReference>
<feature type="domain" description="Cation efflux protein cytoplasmic" evidence="9">
    <location>
        <begin position="215"/>
        <end position="292"/>
    </location>
</feature>
<evidence type="ECO:0000256" key="4">
    <source>
        <dbReference type="ARBA" id="ARBA00022692"/>
    </source>
</evidence>
<feature type="transmembrane region" description="Helical" evidence="7">
    <location>
        <begin position="118"/>
        <end position="138"/>
    </location>
</feature>
<feature type="transmembrane region" description="Helical" evidence="7">
    <location>
        <begin position="159"/>
        <end position="176"/>
    </location>
</feature>
<protein>
    <submittedName>
        <fullName evidence="10">Cation diffusion facilitator family transporter</fullName>
    </submittedName>
</protein>
<feature type="domain" description="Cation efflux protein transmembrane" evidence="8">
    <location>
        <begin position="14"/>
        <end position="211"/>
    </location>
</feature>
<dbReference type="GO" id="GO:0016020">
    <property type="term" value="C:membrane"/>
    <property type="evidence" value="ECO:0007669"/>
    <property type="project" value="UniProtKB-SubCell"/>
</dbReference>
<evidence type="ECO:0000313" key="10">
    <source>
        <dbReference type="EMBL" id="SEA74303.1"/>
    </source>
</evidence>
<proteinExistence type="inferred from homology"/>
<feature type="transmembrane region" description="Helical" evidence="7">
    <location>
        <begin position="182"/>
        <end position="203"/>
    </location>
</feature>
<comment type="similarity">
    <text evidence="2">Belongs to the cation diffusion facilitator (CDF) transporter (TC 2.A.4) family.</text>
</comment>
<dbReference type="GO" id="GO:0008324">
    <property type="term" value="F:monoatomic cation transmembrane transporter activity"/>
    <property type="evidence" value="ECO:0007669"/>
    <property type="project" value="InterPro"/>
</dbReference>
<evidence type="ECO:0000259" key="9">
    <source>
        <dbReference type="Pfam" id="PF16916"/>
    </source>
</evidence>
<dbReference type="AlphaFoldDB" id="A0A1H4DNE4"/>
<dbReference type="SUPFAM" id="SSF161111">
    <property type="entry name" value="Cation efflux protein transmembrane domain-like"/>
    <property type="match status" value="1"/>
</dbReference>
<evidence type="ECO:0000313" key="11">
    <source>
        <dbReference type="Proteomes" id="UP000182257"/>
    </source>
</evidence>
<dbReference type="Pfam" id="PF01545">
    <property type="entry name" value="Cation_efflux"/>
    <property type="match status" value="1"/>
</dbReference>
<dbReference type="RefSeq" id="WP_074761751.1">
    <property type="nucleotide sequence ID" value="NZ_FNRF01000004.1"/>
</dbReference>
<dbReference type="InterPro" id="IPR050291">
    <property type="entry name" value="CDF_Transporter"/>
</dbReference>
<dbReference type="InterPro" id="IPR036837">
    <property type="entry name" value="Cation_efflux_CTD_sf"/>
</dbReference>
<dbReference type="InterPro" id="IPR002524">
    <property type="entry name" value="Cation_efflux"/>
</dbReference>
<evidence type="ECO:0000256" key="2">
    <source>
        <dbReference type="ARBA" id="ARBA00008114"/>
    </source>
</evidence>
<dbReference type="Pfam" id="PF16916">
    <property type="entry name" value="ZT_dimer"/>
    <property type="match status" value="1"/>
</dbReference>
<evidence type="ECO:0000256" key="7">
    <source>
        <dbReference type="SAM" id="Phobius"/>
    </source>
</evidence>
<feature type="transmembrane region" description="Helical" evidence="7">
    <location>
        <begin position="37"/>
        <end position="58"/>
    </location>
</feature>
<sequence>MERNKEIYKVTMAGGAVNVVLLLFKFVAGIVGHSAAMIADAVHSLSDFVTDIIVLVFVRISGKPTDKSHDYGHGKYETLATTLIGVALLAVAIGIVYSGTTKIIHWAQGGTLEAPGMLALWAALLSIVLKEAVFRYSMVVARQLNSQAVEANAWHHRSDALSSIGTAIGIGGAIFLGERWTVLDPVAGIIVGLFIIKVSIDLLRNGIGDLMEQSLPDEVENEILQLAGSIPGVTEPHALRTRRLGNHYAIELHILMDDDISLREAHNKSEEVEKILREHYGADTHIAVHVEPKSIREH</sequence>
<evidence type="ECO:0000259" key="8">
    <source>
        <dbReference type="Pfam" id="PF01545"/>
    </source>
</evidence>
<organism evidence="10 11">
    <name type="scientific">Xylanibacter ruminicola</name>
    <name type="common">Prevotella ruminicola</name>
    <dbReference type="NCBI Taxonomy" id="839"/>
    <lineage>
        <taxon>Bacteria</taxon>
        <taxon>Pseudomonadati</taxon>
        <taxon>Bacteroidota</taxon>
        <taxon>Bacteroidia</taxon>
        <taxon>Bacteroidales</taxon>
        <taxon>Prevotellaceae</taxon>
        <taxon>Xylanibacter</taxon>
    </lineage>
</organism>
<keyword evidence="6 7" id="KW-0472">Membrane</keyword>
<evidence type="ECO:0000256" key="1">
    <source>
        <dbReference type="ARBA" id="ARBA00004141"/>
    </source>
</evidence>
<name>A0A1H4DNE4_XYLRU</name>
<dbReference type="FunFam" id="1.20.1510.10:FF:000006">
    <property type="entry name" value="Divalent cation efflux transporter"/>
    <property type="match status" value="1"/>
</dbReference>
<keyword evidence="4 7" id="KW-0812">Transmembrane</keyword>
<dbReference type="InterPro" id="IPR058533">
    <property type="entry name" value="Cation_efflux_TM"/>
</dbReference>
<gene>
    <name evidence="10" type="ORF">SAMN05216462_2436</name>
</gene>
<dbReference type="SUPFAM" id="SSF160240">
    <property type="entry name" value="Cation efflux protein cytoplasmic domain-like"/>
    <property type="match status" value="1"/>
</dbReference>
<keyword evidence="5 7" id="KW-1133">Transmembrane helix</keyword>
<dbReference type="EMBL" id="FNRF01000004">
    <property type="protein sequence ID" value="SEA74303.1"/>
    <property type="molecule type" value="Genomic_DNA"/>
</dbReference>
<dbReference type="OrthoDB" id="9806522at2"/>
<dbReference type="Gene3D" id="3.30.70.1350">
    <property type="entry name" value="Cation efflux protein, cytoplasmic domain"/>
    <property type="match status" value="1"/>
</dbReference>
<comment type="subcellular location">
    <subcellularLocation>
        <location evidence="1">Membrane</location>
        <topology evidence="1">Multi-pass membrane protein</topology>
    </subcellularLocation>
</comment>
<evidence type="ECO:0000256" key="5">
    <source>
        <dbReference type="ARBA" id="ARBA00022989"/>
    </source>
</evidence>